<dbReference type="AlphaFoldDB" id="A0A0K6GM30"/>
<reference evidence="2" key="1">
    <citation type="submission" date="2015-08" db="EMBL/GenBank/DDBJ databases">
        <authorList>
            <person name="Varghese N."/>
        </authorList>
    </citation>
    <scope>NUCLEOTIDE SEQUENCE [LARGE SCALE GENOMIC DNA]</scope>
    <source>
        <strain evidence="2">DSM 27374</strain>
    </source>
</reference>
<evidence type="ECO:0008006" key="3">
    <source>
        <dbReference type="Google" id="ProtNLM"/>
    </source>
</evidence>
<dbReference type="Pfam" id="PF10827">
    <property type="entry name" value="DUF2552"/>
    <property type="match status" value="1"/>
</dbReference>
<sequence>MMRERVIVVNDQVNRLRKIVKEKTWVSFLYNNHPYSLLHWSVAGFSNDERDVWLLQDEMTFETQSFVQLDEALAWIEQHMPSITDIL</sequence>
<organism evidence="1 2">
    <name type="scientific">Anoxybacillus suryakundensis</name>
    <dbReference type="NCBI Taxonomy" id="1325335"/>
    <lineage>
        <taxon>Bacteria</taxon>
        <taxon>Bacillati</taxon>
        <taxon>Bacillota</taxon>
        <taxon>Bacilli</taxon>
        <taxon>Bacillales</taxon>
        <taxon>Anoxybacillaceae</taxon>
        <taxon>Anoxybacillus</taxon>
    </lineage>
</organism>
<evidence type="ECO:0000313" key="1">
    <source>
        <dbReference type="EMBL" id="CUA79598.1"/>
    </source>
</evidence>
<proteinExistence type="predicted"/>
<evidence type="ECO:0000313" key="2">
    <source>
        <dbReference type="Proteomes" id="UP000182738"/>
    </source>
</evidence>
<protein>
    <recommendedName>
        <fullName evidence="3">DUF2552 domain-containing protein</fullName>
    </recommendedName>
</protein>
<dbReference type="InterPro" id="IPR020157">
    <property type="entry name" value="Uncharacterised_YqkC"/>
</dbReference>
<gene>
    <name evidence="1" type="ORF">Ga0061060_104197</name>
</gene>
<accession>A0A0K6GM30</accession>
<dbReference type="EMBL" id="CYGZ01000004">
    <property type="protein sequence ID" value="CUA79598.1"/>
    <property type="molecule type" value="Genomic_DNA"/>
</dbReference>
<name>A0A0K6GM30_9BACL</name>
<keyword evidence="2" id="KW-1185">Reference proteome</keyword>
<dbReference type="Proteomes" id="UP000182738">
    <property type="component" value="Unassembled WGS sequence"/>
</dbReference>